<dbReference type="PaxDb" id="7159-AAEL013293-PA"/>
<dbReference type="Proteomes" id="UP000682892">
    <property type="component" value="Unassembled WGS sequence"/>
</dbReference>
<dbReference type="eggNOG" id="KOG0845">
    <property type="taxonomic scope" value="Eukaryota"/>
</dbReference>
<dbReference type="AlphaFoldDB" id="Q16JM5"/>
<name>Q16JM5_AEDAE</name>
<organism evidence="1 2">
    <name type="scientific">Aedes aegypti</name>
    <name type="common">Yellowfever mosquito</name>
    <name type="synonym">Culex aegypti</name>
    <dbReference type="NCBI Taxonomy" id="7159"/>
    <lineage>
        <taxon>Eukaryota</taxon>
        <taxon>Metazoa</taxon>
        <taxon>Ecdysozoa</taxon>
        <taxon>Arthropoda</taxon>
        <taxon>Hexapoda</taxon>
        <taxon>Insecta</taxon>
        <taxon>Pterygota</taxon>
        <taxon>Neoptera</taxon>
        <taxon>Endopterygota</taxon>
        <taxon>Diptera</taxon>
        <taxon>Nematocera</taxon>
        <taxon>Culicoidea</taxon>
        <taxon>Culicidae</taxon>
        <taxon>Culicinae</taxon>
        <taxon>Aedini</taxon>
        <taxon>Aedes</taxon>
        <taxon>Stegomyia</taxon>
    </lineage>
</organism>
<dbReference type="VEuPathDB" id="VectorBase:AAEL007586"/>
<dbReference type="HOGENOM" id="CLU_1513855_0_0_1"/>
<evidence type="ECO:0000313" key="2">
    <source>
        <dbReference type="Proteomes" id="UP000682892"/>
    </source>
</evidence>
<dbReference type="EMBL" id="CH478003">
    <property type="protein sequence ID" value="EAT34458.1"/>
    <property type="molecule type" value="Genomic_DNA"/>
</dbReference>
<reference evidence="1" key="3">
    <citation type="submission" date="2012-09" db="EMBL/GenBank/DDBJ databases">
        <authorList>
            <consortium name="VectorBase"/>
        </authorList>
    </citation>
    <scope>NUCLEOTIDE SEQUENCE</scope>
    <source>
        <strain evidence="1">Liverpool</strain>
    </source>
</reference>
<dbReference type="OMA" id="HWSPCHR"/>
<evidence type="ECO:0000313" key="1">
    <source>
        <dbReference type="EMBL" id="EAT34458.1"/>
    </source>
</evidence>
<proteinExistence type="predicted"/>
<sequence>MVRNGDKNTTTTFFADDIPYLKSLLNDFEDVKQISNWSIKGQILKDFIELNEKFDLIRDAIDDEVAEARLEELKPKLSDLCSVIKMFPCPTPKHRLCQSEIAQRLAYLIRSFFAQDPRINSCALMRSALEKLPLPQEYAKEELRHMLSAFLVEDLRKQQ</sequence>
<reference evidence="1" key="2">
    <citation type="journal article" date="2007" name="Science">
        <title>Genome sequence of Aedes aegypti, a major arbovirus vector.</title>
        <authorList>
            <person name="Nene V."/>
            <person name="Wortman J.R."/>
            <person name="Lawson D."/>
            <person name="Haas B."/>
            <person name="Kodira C."/>
            <person name="Tu Z.J."/>
            <person name="Loftus B."/>
            <person name="Xi Z."/>
            <person name="Megy K."/>
            <person name="Grabherr M."/>
            <person name="Ren Q."/>
            <person name="Zdobnov E.M."/>
            <person name="Lobo N.F."/>
            <person name="Campbell K.S."/>
            <person name="Brown S.E."/>
            <person name="Bonaldo M.F."/>
            <person name="Zhu J."/>
            <person name="Sinkins S.P."/>
            <person name="Hogenkamp D.G."/>
            <person name="Amedeo P."/>
            <person name="Arensburger P."/>
            <person name="Atkinson P.W."/>
            <person name="Bidwell S."/>
            <person name="Biedler J."/>
            <person name="Birney E."/>
            <person name="Bruggner R.V."/>
            <person name="Costas J."/>
            <person name="Coy M.R."/>
            <person name="Crabtree J."/>
            <person name="Crawford M."/>
            <person name="Debruyn B."/>
            <person name="Decaprio D."/>
            <person name="Eiglmeier K."/>
            <person name="Eisenstadt E."/>
            <person name="El-Dorry H."/>
            <person name="Gelbart W.M."/>
            <person name="Gomes S.L."/>
            <person name="Hammond M."/>
            <person name="Hannick L.I."/>
            <person name="Hogan J.R."/>
            <person name="Holmes M.H."/>
            <person name="Jaffe D."/>
            <person name="Johnston J.S."/>
            <person name="Kennedy R.C."/>
            <person name="Koo H."/>
            <person name="Kravitz S."/>
            <person name="Kriventseva E.V."/>
            <person name="Kulp D."/>
            <person name="Labutti K."/>
            <person name="Lee E."/>
            <person name="Li S."/>
            <person name="Lovin D.D."/>
            <person name="Mao C."/>
            <person name="Mauceli E."/>
            <person name="Menck C.F."/>
            <person name="Miller J.R."/>
            <person name="Montgomery P."/>
            <person name="Mori A."/>
            <person name="Nascimento A.L."/>
            <person name="Naveira H.F."/>
            <person name="Nusbaum C."/>
            <person name="O'leary S."/>
            <person name="Orvis J."/>
            <person name="Pertea M."/>
            <person name="Quesneville H."/>
            <person name="Reidenbach K.R."/>
            <person name="Rogers Y.H."/>
            <person name="Roth C.W."/>
            <person name="Schneider J.R."/>
            <person name="Schatz M."/>
            <person name="Shumway M."/>
            <person name="Stanke M."/>
            <person name="Stinson E.O."/>
            <person name="Tubio J.M."/>
            <person name="Vanzee J.P."/>
            <person name="Verjovski-Almeida S."/>
            <person name="Werner D."/>
            <person name="White O."/>
            <person name="Wyder S."/>
            <person name="Zeng Q."/>
            <person name="Zhao Q."/>
            <person name="Zhao Y."/>
            <person name="Hill C.A."/>
            <person name="Raikhel A.S."/>
            <person name="Soares M.B."/>
            <person name="Knudson D.L."/>
            <person name="Lee N.H."/>
            <person name="Galagan J."/>
            <person name="Salzberg S.L."/>
            <person name="Paulsen I.T."/>
            <person name="Dimopoulos G."/>
            <person name="Collins F.H."/>
            <person name="Birren B."/>
            <person name="Fraser-Liggett C.M."/>
            <person name="Severson D.W."/>
        </authorList>
    </citation>
    <scope>NUCLEOTIDE SEQUENCE [LARGE SCALE GENOMIC DNA]</scope>
    <source>
        <strain evidence="1">Liverpool</strain>
    </source>
</reference>
<accession>Q16JM5</accession>
<gene>
    <name evidence="1" type="ORF">AaeL_AAEL013293</name>
</gene>
<reference evidence="1" key="1">
    <citation type="submission" date="2005-10" db="EMBL/GenBank/DDBJ databases">
        <authorList>
            <person name="Loftus B.J."/>
            <person name="Nene V.M."/>
            <person name="Hannick L.I."/>
            <person name="Bidwell S."/>
            <person name="Haas B."/>
            <person name="Amedeo P."/>
            <person name="Orvis J."/>
            <person name="Wortman J.R."/>
            <person name="White O.R."/>
            <person name="Salzberg S."/>
            <person name="Shumway M."/>
            <person name="Koo H."/>
            <person name="Zhao Y."/>
            <person name="Holmes M."/>
            <person name="Miller J."/>
            <person name="Schatz M."/>
            <person name="Pop M."/>
            <person name="Pai G."/>
            <person name="Utterback T."/>
            <person name="Rogers Y.-H."/>
            <person name="Kravitz S."/>
            <person name="Fraser C.M."/>
        </authorList>
    </citation>
    <scope>NUCLEOTIDE SEQUENCE</scope>
    <source>
        <strain evidence="1">Liverpool</strain>
    </source>
</reference>
<protein>
    <submittedName>
        <fullName evidence="1">AAEL013293-PA</fullName>
    </submittedName>
</protein>
<dbReference type="STRING" id="7159.Q16JM5"/>